<keyword evidence="2" id="KW-0732">Signal</keyword>
<name>E0E2R2_9FIRM</name>
<evidence type="ECO:0000313" key="5">
    <source>
        <dbReference type="Proteomes" id="UP000003244"/>
    </source>
</evidence>
<dbReference type="Gene3D" id="3.40.50.12090">
    <property type="match status" value="1"/>
</dbReference>
<dbReference type="InterPro" id="IPR002508">
    <property type="entry name" value="MurNAc-LAA_cat"/>
</dbReference>
<dbReference type="GeneID" id="84800526"/>
<dbReference type="Pfam" id="PF01520">
    <property type="entry name" value="Amidase_3"/>
    <property type="match status" value="1"/>
</dbReference>
<dbReference type="PANTHER" id="PTHR30032">
    <property type="entry name" value="N-ACETYLMURAMOYL-L-ALANINE AMIDASE-RELATED"/>
    <property type="match status" value="1"/>
</dbReference>
<feature type="compositionally biased region" description="Basic and acidic residues" evidence="1">
    <location>
        <begin position="415"/>
        <end position="426"/>
    </location>
</feature>
<organism evidence="4 5">
    <name type="scientific">Peptostreptococcus stomatis DSM 17678</name>
    <dbReference type="NCBI Taxonomy" id="596315"/>
    <lineage>
        <taxon>Bacteria</taxon>
        <taxon>Bacillati</taxon>
        <taxon>Bacillota</taxon>
        <taxon>Clostridia</taxon>
        <taxon>Peptostreptococcales</taxon>
        <taxon>Peptostreptococcaceae</taxon>
        <taxon>Peptostreptococcus</taxon>
    </lineage>
</organism>
<dbReference type="PANTHER" id="PTHR30032:SF1">
    <property type="entry name" value="N-ACETYLMURAMOYL-L-ALANINE AMIDASE LYTC"/>
    <property type="match status" value="1"/>
</dbReference>
<evidence type="ECO:0000256" key="2">
    <source>
        <dbReference type="SAM" id="SignalP"/>
    </source>
</evidence>
<dbReference type="GO" id="GO:0008745">
    <property type="term" value="F:N-acetylmuramoyl-L-alanine amidase activity"/>
    <property type="evidence" value="ECO:0007669"/>
    <property type="project" value="UniProtKB-EC"/>
</dbReference>
<evidence type="ECO:0000313" key="4">
    <source>
        <dbReference type="EMBL" id="EFM64827.1"/>
    </source>
</evidence>
<dbReference type="OrthoDB" id="9772024at2"/>
<dbReference type="eggNOG" id="COG2247">
    <property type="taxonomic scope" value="Bacteria"/>
</dbReference>
<proteinExistence type="predicted"/>
<dbReference type="EC" id="3.5.1.28" evidence="4"/>
<reference evidence="4 5" key="1">
    <citation type="submission" date="2010-08" db="EMBL/GenBank/DDBJ databases">
        <authorList>
            <person name="Harkins D.M."/>
            <person name="Madupu R."/>
            <person name="Durkin A.S."/>
            <person name="Torralba M."/>
            <person name="Methe B."/>
            <person name="Sutton G.G."/>
            <person name="Nelson K.E."/>
        </authorList>
    </citation>
    <scope>NUCLEOTIDE SEQUENCE [LARGE SCALE GENOMIC DNA]</scope>
    <source>
        <strain evidence="4 5">DSM 17678</strain>
    </source>
</reference>
<dbReference type="SMART" id="SM00646">
    <property type="entry name" value="Ami_3"/>
    <property type="match status" value="1"/>
</dbReference>
<sequence length="630" mass="67031">MKVFLKRIMAMTLAVTILAALTPYSLANEVNASDTGSKIEASSSNNGSEDQSGVMKIKLGVAKLDQDGNVSEYLDAEEGDLSYEEKLDSNYAKSNANVSYLYGSDRYETSIQVSKASYPNGADTVVLVNSSNAIYGLIATPFASLNKAPILLTSAKAIKPSVLDEIKRLKPKRVYMIGDTSHISKGISNVIKANTGAEMARIFGKNPSDLSAAVAEKISSSRKVNTAYLVSTEYGVADALSISSRAGSTMAPVLVASKNYVNSGVYNYLKNSADNVYYIGGQDSISNSLINKISSVVRNGGQANRIYGNDRYQTNIKVINKFYRNSDITSLIVTKAENNGLIDTVSAGPFATLKSCPILITHRNKLAVASQNFLNKVQGNAIYQIGGGISASVTNLIKSGFQSAPTGSGTIETNPKPEDKSKEKPNKKPGNNGGDNNVTPSKGIKGKTIVIDPGHGGKDSGAVGLNGYKEKDWTLKTALACADYLTKAGADVVMTRKNDTYPTLQDRADISNNSKAVLFCSIHYNKGGDVINPDTGEQSGNGVEVYTGEGSFAQNTAKKVLNSILSKFNMKNRGVKDGTHLYVISNTLAPAILVEGGFMSNSHDVNQLKSDEALRTMGIQIAKGIIAAFN</sequence>
<evidence type="ECO:0000256" key="1">
    <source>
        <dbReference type="SAM" id="MobiDB-lite"/>
    </source>
</evidence>
<keyword evidence="4" id="KW-0378">Hydrolase</keyword>
<dbReference type="Pfam" id="PF04122">
    <property type="entry name" value="CW_binding_2"/>
    <property type="match status" value="3"/>
</dbReference>
<feature type="domain" description="MurNAc-LAA" evidence="3">
    <location>
        <begin position="508"/>
        <end position="626"/>
    </location>
</feature>
<dbReference type="InterPro" id="IPR051922">
    <property type="entry name" value="Bact_Sporulation_Assoc"/>
</dbReference>
<dbReference type="InterPro" id="IPR007253">
    <property type="entry name" value="Cell_wall-bd_2"/>
</dbReference>
<dbReference type="AlphaFoldDB" id="E0E2R2"/>
<dbReference type="Gene3D" id="3.40.630.40">
    <property type="entry name" value="Zn-dependent exopeptidases"/>
    <property type="match status" value="1"/>
</dbReference>
<feature type="signal peptide" evidence="2">
    <location>
        <begin position="1"/>
        <end position="27"/>
    </location>
</feature>
<dbReference type="eggNOG" id="COG0860">
    <property type="taxonomic scope" value="Bacteria"/>
</dbReference>
<dbReference type="CDD" id="cd02696">
    <property type="entry name" value="MurNAc-LAA"/>
    <property type="match status" value="1"/>
</dbReference>
<dbReference type="STRING" id="596315.HMPREF0634_0352"/>
<feature type="compositionally biased region" description="Low complexity" evidence="1">
    <location>
        <begin position="428"/>
        <end position="437"/>
    </location>
</feature>
<protein>
    <submittedName>
        <fullName evidence="4">N-acetylmuramoyl-L-alanine amidase</fullName>
        <ecNumber evidence="4">3.5.1.28</ecNumber>
    </submittedName>
</protein>
<accession>E0E2R2</accession>
<dbReference type="GO" id="GO:0009253">
    <property type="term" value="P:peptidoglycan catabolic process"/>
    <property type="evidence" value="ECO:0007669"/>
    <property type="project" value="InterPro"/>
</dbReference>
<dbReference type="Proteomes" id="UP000003244">
    <property type="component" value="Unassembled WGS sequence"/>
</dbReference>
<feature type="region of interest" description="Disordered" evidence="1">
    <location>
        <begin position="404"/>
        <end position="456"/>
    </location>
</feature>
<dbReference type="EMBL" id="ADGQ01000044">
    <property type="protein sequence ID" value="EFM64827.1"/>
    <property type="molecule type" value="Genomic_DNA"/>
</dbReference>
<comment type="caution">
    <text evidence="4">The sequence shown here is derived from an EMBL/GenBank/DDBJ whole genome shotgun (WGS) entry which is preliminary data.</text>
</comment>
<dbReference type="RefSeq" id="WP_007789216.1">
    <property type="nucleotide sequence ID" value="NZ_ADGQ01000044.1"/>
</dbReference>
<feature type="compositionally biased region" description="Polar residues" evidence="1">
    <location>
        <begin position="404"/>
        <end position="413"/>
    </location>
</feature>
<keyword evidence="5" id="KW-1185">Reference proteome</keyword>
<dbReference type="SUPFAM" id="SSF53187">
    <property type="entry name" value="Zn-dependent exopeptidases"/>
    <property type="match status" value="1"/>
</dbReference>
<feature type="chain" id="PRO_5038519535" evidence="2">
    <location>
        <begin position="28"/>
        <end position="630"/>
    </location>
</feature>
<gene>
    <name evidence="4" type="ORF">HMPREF0634_0352</name>
</gene>
<evidence type="ECO:0000259" key="3">
    <source>
        <dbReference type="SMART" id="SM00646"/>
    </source>
</evidence>